<proteinExistence type="predicted"/>
<evidence type="ECO:0000313" key="9">
    <source>
        <dbReference type="EMBL" id="TQB67848.1"/>
    </source>
</evidence>
<feature type="transmembrane region" description="Helical" evidence="7">
    <location>
        <begin position="436"/>
        <end position="457"/>
    </location>
</feature>
<feature type="transmembrane region" description="Helical" evidence="7">
    <location>
        <begin position="318"/>
        <end position="335"/>
    </location>
</feature>
<evidence type="ECO:0000256" key="7">
    <source>
        <dbReference type="SAM" id="Phobius"/>
    </source>
</evidence>
<evidence type="ECO:0000256" key="3">
    <source>
        <dbReference type="ARBA" id="ARBA00022692"/>
    </source>
</evidence>
<comment type="subcellular location">
    <subcellularLocation>
        <location evidence="1">Membrane</location>
        <topology evidence="1">Multi-pass membrane protein</topology>
    </subcellularLocation>
</comment>
<dbReference type="OrthoDB" id="2962993at2759"/>
<comment type="caution">
    <text evidence="9">The sequence shown here is derived from an EMBL/GenBank/DDBJ whole genome shotgun (WGS) entry which is preliminary data.</text>
</comment>
<dbReference type="InterPro" id="IPR011701">
    <property type="entry name" value="MFS"/>
</dbReference>
<feature type="region of interest" description="Disordered" evidence="6">
    <location>
        <begin position="1"/>
        <end position="30"/>
    </location>
</feature>
<dbReference type="Proteomes" id="UP000319663">
    <property type="component" value="Unassembled WGS sequence"/>
</dbReference>
<dbReference type="PANTHER" id="PTHR43791:SF22">
    <property type="entry name" value="TRANSPORTER, PUTATIVE (AFU_ORTHOLOGUE AFUA_6G11320)-RELATED"/>
    <property type="match status" value="1"/>
</dbReference>
<keyword evidence="2" id="KW-0813">Transport</keyword>
<dbReference type="Pfam" id="PF07690">
    <property type="entry name" value="MFS_1"/>
    <property type="match status" value="1"/>
</dbReference>
<keyword evidence="4 7" id="KW-1133">Transmembrane helix</keyword>
<keyword evidence="10" id="KW-1185">Reference proteome</keyword>
<dbReference type="Gene3D" id="1.20.1250.20">
    <property type="entry name" value="MFS general substrate transporter like domains"/>
    <property type="match status" value="2"/>
</dbReference>
<dbReference type="FunFam" id="1.20.1250.20:FF:000034">
    <property type="entry name" value="MFS general substrate transporter"/>
    <property type="match status" value="1"/>
</dbReference>
<dbReference type="STRING" id="5098.A0A507QHA2"/>
<evidence type="ECO:0000259" key="8">
    <source>
        <dbReference type="PROSITE" id="PS50850"/>
    </source>
</evidence>
<feature type="transmembrane region" description="Helical" evidence="7">
    <location>
        <begin position="278"/>
        <end position="298"/>
    </location>
</feature>
<evidence type="ECO:0000256" key="5">
    <source>
        <dbReference type="ARBA" id="ARBA00023136"/>
    </source>
</evidence>
<feature type="transmembrane region" description="Helical" evidence="7">
    <location>
        <begin position="145"/>
        <end position="163"/>
    </location>
</feature>
<feature type="transmembrane region" description="Helical" evidence="7">
    <location>
        <begin position="208"/>
        <end position="230"/>
    </location>
</feature>
<feature type="transmembrane region" description="Helical" evidence="7">
    <location>
        <begin position="90"/>
        <end position="108"/>
    </location>
</feature>
<dbReference type="InterPro" id="IPR020846">
    <property type="entry name" value="MFS_dom"/>
</dbReference>
<dbReference type="CDD" id="cd17327">
    <property type="entry name" value="MFS_FEN2_like"/>
    <property type="match status" value="1"/>
</dbReference>
<protein>
    <recommendedName>
        <fullName evidence="8">Major facilitator superfamily (MFS) profile domain-containing protein</fullName>
    </recommendedName>
</protein>
<feature type="transmembrane region" description="Helical" evidence="7">
    <location>
        <begin position="368"/>
        <end position="391"/>
    </location>
</feature>
<keyword evidence="3 7" id="KW-0812">Transmembrane</keyword>
<evidence type="ECO:0000256" key="2">
    <source>
        <dbReference type="ARBA" id="ARBA00022448"/>
    </source>
</evidence>
<gene>
    <name evidence="9" type="ORF">MPDQ_004512</name>
</gene>
<evidence type="ECO:0000256" key="4">
    <source>
        <dbReference type="ARBA" id="ARBA00022989"/>
    </source>
</evidence>
<evidence type="ECO:0000313" key="10">
    <source>
        <dbReference type="Proteomes" id="UP000319663"/>
    </source>
</evidence>
<dbReference type="InterPro" id="IPR036259">
    <property type="entry name" value="MFS_trans_sf"/>
</dbReference>
<dbReference type="EMBL" id="VIFY01000294">
    <property type="protein sequence ID" value="TQB67848.1"/>
    <property type="molecule type" value="Genomic_DNA"/>
</dbReference>
<dbReference type="AlphaFoldDB" id="A0A507QHA2"/>
<dbReference type="GO" id="GO:0022857">
    <property type="term" value="F:transmembrane transporter activity"/>
    <property type="evidence" value="ECO:0007669"/>
    <property type="project" value="InterPro"/>
</dbReference>
<sequence>MSALNEKQPSRDDPPLKDDGKHSEVVSSTSLEAQGINEKALLRKLDLRLLPGLTLLYLLSFLDRSNVGNARLEGMTTDIDMTGNQYLTGLTLYFLGYVLFEVPANIVLKRTTPRIWLPTVTLLWGIVATLLGVVQNLSGYLSSRFFLGVAESGLFPGVVFYLSMWYKRNEQHYRVALFFSAASLAGAFGGILAWGIAHMRGVGGYNGWRWIFILEGLATIVVATIAYFFVYNYPSTAEFLSEGERKFIQDRLRRDNDSTRNEQFSWSAVLDAVKDVKVWLYGLGFHTLSLPLYTLSLFMPTIIKELGYTAAHAQLLTVPPYAVAFILTITVAILSERTRLRAPFIMGGSLLACIGYIILIANDPVRPGVSYLGTFFAAGGIYPAVAIVLSWPANNVSGQTKRAIANAMQISIGNLGAVIGTQLYRTETSPRYFLGHGFALGYLVANIVVVAITWWFLKRENVAKKAAREASGLQAWGGSGGDFAGVIDLEHEGFLGDRDPRWVFQT</sequence>
<dbReference type="SUPFAM" id="SSF103473">
    <property type="entry name" value="MFS general substrate transporter"/>
    <property type="match status" value="1"/>
</dbReference>
<organism evidence="9 10">
    <name type="scientific">Monascus purpureus</name>
    <name type="common">Red mold</name>
    <name type="synonym">Monascus anka</name>
    <dbReference type="NCBI Taxonomy" id="5098"/>
    <lineage>
        <taxon>Eukaryota</taxon>
        <taxon>Fungi</taxon>
        <taxon>Dikarya</taxon>
        <taxon>Ascomycota</taxon>
        <taxon>Pezizomycotina</taxon>
        <taxon>Eurotiomycetes</taxon>
        <taxon>Eurotiomycetidae</taxon>
        <taxon>Eurotiales</taxon>
        <taxon>Aspergillaceae</taxon>
        <taxon>Monascus</taxon>
    </lineage>
</organism>
<feature type="transmembrane region" description="Helical" evidence="7">
    <location>
        <begin position="403"/>
        <end position="424"/>
    </location>
</feature>
<evidence type="ECO:0000256" key="6">
    <source>
        <dbReference type="SAM" id="MobiDB-lite"/>
    </source>
</evidence>
<dbReference type="FunFam" id="1.20.1250.20:FF:000068">
    <property type="entry name" value="MFS general substrate transporter"/>
    <property type="match status" value="1"/>
</dbReference>
<keyword evidence="5 7" id="KW-0472">Membrane</keyword>
<feature type="transmembrane region" description="Helical" evidence="7">
    <location>
        <begin position="342"/>
        <end position="362"/>
    </location>
</feature>
<dbReference type="PROSITE" id="PS50850">
    <property type="entry name" value="MFS"/>
    <property type="match status" value="1"/>
</dbReference>
<feature type="compositionally biased region" description="Basic and acidic residues" evidence="6">
    <location>
        <begin position="8"/>
        <end position="24"/>
    </location>
</feature>
<feature type="domain" description="Major facilitator superfamily (MFS) profile" evidence="8">
    <location>
        <begin position="49"/>
        <end position="462"/>
    </location>
</feature>
<name>A0A507QHA2_MONPU</name>
<evidence type="ECO:0000256" key="1">
    <source>
        <dbReference type="ARBA" id="ARBA00004141"/>
    </source>
</evidence>
<dbReference type="GO" id="GO:0016020">
    <property type="term" value="C:membrane"/>
    <property type="evidence" value="ECO:0007669"/>
    <property type="project" value="UniProtKB-SubCell"/>
</dbReference>
<feature type="transmembrane region" description="Helical" evidence="7">
    <location>
        <begin position="175"/>
        <end position="196"/>
    </location>
</feature>
<reference evidence="9 10" key="1">
    <citation type="submission" date="2019-06" db="EMBL/GenBank/DDBJ databases">
        <title>Wine fermentation using esterase from Monascus purpureus.</title>
        <authorList>
            <person name="Geng C."/>
            <person name="Zhang Y."/>
        </authorList>
    </citation>
    <scope>NUCLEOTIDE SEQUENCE [LARGE SCALE GENOMIC DNA]</scope>
    <source>
        <strain evidence="9">HQ1</strain>
    </source>
</reference>
<feature type="transmembrane region" description="Helical" evidence="7">
    <location>
        <begin position="115"/>
        <end position="133"/>
    </location>
</feature>
<accession>A0A507QHA2</accession>
<dbReference type="PANTHER" id="PTHR43791">
    <property type="entry name" value="PERMEASE-RELATED"/>
    <property type="match status" value="1"/>
</dbReference>